<keyword evidence="5" id="KW-1185">Reference proteome</keyword>
<sequence>MENEIAKGLIEKYVNGTCTAEEKAIVESWYLNLALEANDDDLDAPDFEKAFSRLSKSLPLQREKQFNFKRLTAAAAVLLLLAAGGWFFKARYENESGKEASLSLKRNDVAPGKNIAVLTLANGKTIRLSDAKTGVVIDADALTYNDGSKISSASAESSILDKALLKASTPRGGTYQITLPDDTKVWLNSASSLKFPPSFKGHSTRRVELSGEAYFEVAKMERMPFVVVTDKQEVEVLGTHFNVNSYADEEVTKTTLLEGSVKVSAIGKNMVKAINKLKPGQQSRINNSLPGKMIIEPANIEQVMAWKNGYFHFENDNLPTVMRQLSRWYDIEIVYQVDRMDDEFIGDIPRNVKLSEVLKVLEYGSGVHFKIENRKLIVTK</sequence>
<dbReference type="AlphaFoldDB" id="A0A1W2B0T9"/>
<feature type="domain" description="FecR protein" evidence="2">
    <location>
        <begin position="168"/>
        <end position="262"/>
    </location>
</feature>
<organism evidence="4 5">
    <name type="scientific">Pedobacter nyackensis</name>
    <dbReference type="NCBI Taxonomy" id="475255"/>
    <lineage>
        <taxon>Bacteria</taxon>
        <taxon>Pseudomonadati</taxon>
        <taxon>Bacteroidota</taxon>
        <taxon>Sphingobacteriia</taxon>
        <taxon>Sphingobacteriales</taxon>
        <taxon>Sphingobacteriaceae</taxon>
        <taxon>Pedobacter</taxon>
    </lineage>
</organism>
<dbReference type="Pfam" id="PF04773">
    <property type="entry name" value="FecR"/>
    <property type="match status" value="1"/>
</dbReference>
<dbReference type="PANTHER" id="PTHR30273:SF2">
    <property type="entry name" value="PROTEIN FECR"/>
    <property type="match status" value="1"/>
</dbReference>
<gene>
    <name evidence="4" type="ORF">SAMN04488101_10245</name>
</gene>
<dbReference type="Proteomes" id="UP000192678">
    <property type="component" value="Unassembled WGS sequence"/>
</dbReference>
<dbReference type="InterPro" id="IPR006860">
    <property type="entry name" value="FecR"/>
</dbReference>
<reference evidence="4 5" key="1">
    <citation type="submission" date="2017-04" db="EMBL/GenBank/DDBJ databases">
        <authorList>
            <person name="Afonso C.L."/>
            <person name="Miller P.J."/>
            <person name="Scott M.A."/>
            <person name="Spackman E."/>
            <person name="Goraichik I."/>
            <person name="Dimitrov K.M."/>
            <person name="Suarez D.L."/>
            <person name="Swayne D.E."/>
        </authorList>
    </citation>
    <scope>NUCLEOTIDE SEQUENCE [LARGE SCALE GENOMIC DNA]</scope>
    <source>
        <strain evidence="4 5">DSM 19625</strain>
    </source>
</reference>
<evidence type="ECO:0000256" key="1">
    <source>
        <dbReference type="SAM" id="Phobius"/>
    </source>
</evidence>
<evidence type="ECO:0000259" key="3">
    <source>
        <dbReference type="Pfam" id="PF16344"/>
    </source>
</evidence>
<feature type="transmembrane region" description="Helical" evidence="1">
    <location>
        <begin position="71"/>
        <end position="88"/>
    </location>
</feature>
<dbReference type="EMBL" id="FWYB01000002">
    <property type="protein sequence ID" value="SMC66573.1"/>
    <property type="molecule type" value="Genomic_DNA"/>
</dbReference>
<dbReference type="PIRSF" id="PIRSF018266">
    <property type="entry name" value="FecR"/>
    <property type="match status" value="1"/>
</dbReference>
<accession>A0A1W2B0T9</accession>
<dbReference type="Gene3D" id="3.55.50.30">
    <property type="match status" value="1"/>
</dbReference>
<keyword evidence="1" id="KW-0812">Transmembrane</keyword>
<dbReference type="PANTHER" id="PTHR30273">
    <property type="entry name" value="PERIPLASMIC SIGNAL SENSOR AND SIGMA FACTOR ACTIVATOR FECR-RELATED"/>
    <property type="match status" value="1"/>
</dbReference>
<dbReference type="InterPro" id="IPR012373">
    <property type="entry name" value="Ferrdict_sens_TM"/>
</dbReference>
<dbReference type="Gene3D" id="2.60.120.1440">
    <property type="match status" value="1"/>
</dbReference>
<feature type="domain" description="Protein FecR C-terminal" evidence="3">
    <location>
        <begin position="310"/>
        <end position="378"/>
    </location>
</feature>
<evidence type="ECO:0000259" key="2">
    <source>
        <dbReference type="Pfam" id="PF04773"/>
    </source>
</evidence>
<evidence type="ECO:0000313" key="4">
    <source>
        <dbReference type="EMBL" id="SMC66573.1"/>
    </source>
</evidence>
<keyword evidence="1" id="KW-0472">Membrane</keyword>
<dbReference type="GO" id="GO:0016989">
    <property type="term" value="F:sigma factor antagonist activity"/>
    <property type="evidence" value="ECO:0007669"/>
    <property type="project" value="TreeGrafter"/>
</dbReference>
<proteinExistence type="predicted"/>
<keyword evidence="1" id="KW-1133">Transmembrane helix</keyword>
<evidence type="ECO:0000313" key="5">
    <source>
        <dbReference type="Proteomes" id="UP000192678"/>
    </source>
</evidence>
<dbReference type="STRING" id="475255.SAMN04488101_10245"/>
<dbReference type="Pfam" id="PF16344">
    <property type="entry name" value="FecR_C"/>
    <property type="match status" value="1"/>
</dbReference>
<dbReference type="RefSeq" id="WP_084287495.1">
    <property type="nucleotide sequence ID" value="NZ_FWYB01000002.1"/>
</dbReference>
<dbReference type="InterPro" id="IPR032508">
    <property type="entry name" value="FecR_C"/>
</dbReference>
<protein>
    <submittedName>
        <fullName evidence="4">FecR family protein</fullName>
    </submittedName>
</protein>
<name>A0A1W2B0T9_9SPHI</name>
<dbReference type="OrthoDB" id="1099963at2"/>